<name>Q5BGI8_EMENI</name>
<reference evidence="2" key="2">
    <citation type="journal article" date="2009" name="Fungal Genet. Biol.">
        <title>The 2008 update of the Aspergillus nidulans genome annotation: a community effort.</title>
        <authorList>
            <person name="Wortman J.R."/>
            <person name="Gilsenan J.M."/>
            <person name="Joardar V."/>
            <person name="Deegan J."/>
            <person name="Clutterbuck J."/>
            <person name="Andersen M.R."/>
            <person name="Archer D."/>
            <person name="Bencina M."/>
            <person name="Braus G."/>
            <person name="Coutinho P."/>
            <person name="von Dohren H."/>
            <person name="Doonan J."/>
            <person name="Driessen A.J."/>
            <person name="Durek P."/>
            <person name="Espeso E."/>
            <person name="Fekete E."/>
            <person name="Flipphi M."/>
            <person name="Estrada C.G."/>
            <person name="Geysens S."/>
            <person name="Goldman G."/>
            <person name="de Groot P.W."/>
            <person name="Hansen K."/>
            <person name="Harris S.D."/>
            <person name="Heinekamp T."/>
            <person name="Helmstaedt K."/>
            <person name="Henrissat B."/>
            <person name="Hofmann G."/>
            <person name="Homan T."/>
            <person name="Horio T."/>
            <person name="Horiuchi H."/>
            <person name="James S."/>
            <person name="Jones M."/>
            <person name="Karaffa L."/>
            <person name="Karanyi Z."/>
            <person name="Kato M."/>
            <person name="Keller N."/>
            <person name="Kelly D.E."/>
            <person name="Kiel J.A."/>
            <person name="Kim J.M."/>
            <person name="van der Klei I.J."/>
            <person name="Klis F.M."/>
            <person name="Kovalchuk A."/>
            <person name="Krasevec N."/>
            <person name="Kubicek C.P."/>
            <person name="Liu B."/>
            <person name="Maccabe A."/>
            <person name="Meyer V."/>
            <person name="Mirabito P."/>
            <person name="Miskei M."/>
            <person name="Mos M."/>
            <person name="Mullins J."/>
            <person name="Nelson D.R."/>
            <person name="Nielsen J."/>
            <person name="Oakley B.R."/>
            <person name="Osmani S.A."/>
            <person name="Pakula T."/>
            <person name="Paszewski A."/>
            <person name="Paulsen I."/>
            <person name="Pilsyk S."/>
            <person name="Pocsi I."/>
            <person name="Punt P.J."/>
            <person name="Ram A.F."/>
            <person name="Ren Q."/>
            <person name="Robellet X."/>
            <person name="Robson G."/>
            <person name="Seiboth B."/>
            <person name="van Solingen P."/>
            <person name="Specht T."/>
            <person name="Sun J."/>
            <person name="Taheri-Talesh N."/>
            <person name="Takeshita N."/>
            <person name="Ussery D."/>
            <person name="vanKuyk P.A."/>
            <person name="Visser H."/>
            <person name="van de Vondervoort P.J."/>
            <person name="de Vries R.P."/>
            <person name="Walton J."/>
            <person name="Xiang X."/>
            <person name="Xiong Y."/>
            <person name="Zeng A.P."/>
            <person name="Brandt B.W."/>
            <person name="Cornell M.J."/>
            <person name="van den Hondel C.A."/>
            <person name="Visser J."/>
            <person name="Oliver S.G."/>
            <person name="Turner G."/>
        </authorList>
    </citation>
    <scope>GENOME REANNOTATION</scope>
    <source>
        <strain evidence="2">FGSC A4 / ATCC 38163 / CBS 112.46 / NRRL 194 / M139</strain>
    </source>
</reference>
<protein>
    <submittedName>
        <fullName evidence="1">Uncharacterized protein</fullName>
    </submittedName>
</protein>
<accession>C8VTZ7</accession>
<dbReference type="RefSeq" id="XP_657946.1">
    <property type="nucleotide sequence ID" value="XM_652854.1"/>
</dbReference>
<proteinExistence type="predicted"/>
<accession>Q5BGI8</accession>
<gene>
    <name evidence="1" type="ORF">ANIA_00342</name>
</gene>
<evidence type="ECO:0000313" key="1">
    <source>
        <dbReference type="EMBL" id="CBF89685.1"/>
    </source>
</evidence>
<dbReference type="GeneID" id="2876122"/>
<dbReference type="InParanoid" id="Q5BGI8"/>
<organism evidence="1 2">
    <name type="scientific">Emericella nidulans (strain FGSC A4 / ATCC 38163 / CBS 112.46 / NRRL 194 / M139)</name>
    <name type="common">Aspergillus nidulans</name>
    <dbReference type="NCBI Taxonomy" id="227321"/>
    <lineage>
        <taxon>Eukaryota</taxon>
        <taxon>Fungi</taxon>
        <taxon>Dikarya</taxon>
        <taxon>Ascomycota</taxon>
        <taxon>Pezizomycotina</taxon>
        <taxon>Eurotiomycetes</taxon>
        <taxon>Eurotiomycetidae</taxon>
        <taxon>Eurotiales</taxon>
        <taxon>Aspergillaceae</taxon>
        <taxon>Aspergillus</taxon>
        <taxon>Aspergillus subgen. Nidulantes</taxon>
    </lineage>
</organism>
<reference evidence="2" key="1">
    <citation type="journal article" date="2005" name="Nature">
        <title>Sequencing of Aspergillus nidulans and comparative analysis with A. fumigatus and A. oryzae.</title>
        <authorList>
            <person name="Galagan J.E."/>
            <person name="Calvo S.E."/>
            <person name="Cuomo C."/>
            <person name="Ma L.J."/>
            <person name="Wortman J.R."/>
            <person name="Batzoglou S."/>
            <person name="Lee S.I."/>
            <person name="Basturkmen M."/>
            <person name="Spevak C.C."/>
            <person name="Clutterbuck J."/>
            <person name="Kapitonov V."/>
            <person name="Jurka J."/>
            <person name="Scazzocchio C."/>
            <person name="Farman M."/>
            <person name="Butler J."/>
            <person name="Purcell S."/>
            <person name="Harris S."/>
            <person name="Braus G.H."/>
            <person name="Draht O."/>
            <person name="Busch S."/>
            <person name="D'Enfert C."/>
            <person name="Bouchier C."/>
            <person name="Goldman G.H."/>
            <person name="Bell-Pedersen D."/>
            <person name="Griffiths-Jones S."/>
            <person name="Doonan J.H."/>
            <person name="Yu J."/>
            <person name="Vienken K."/>
            <person name="Pain A."/>
            <person name="Freitag M."/>
            <person name="Selker E.U."/>
            <person name="Archer D.B."/>
            <person name="Penalva M.A."/>
            <person name="Oakley B.R."/>
            <person name="Momany M."/>
            <person name="Tanaka T."/>
            <person name="Kumagai T."/>
            <person name="Asai K."/>
            <person name="Machida M."/>
            <person name="Nierman W.C."/>
            <person name="Denning D.W."/>
            <person name="Caddick M."/>
            <person name="Hynes M."/>
            <person name="Paoletti M."/>
            <person name="Fischer R."/>
            <person name="Miller B."/>
            <person name="Dyer P."/>
            <person name="Sachs M.S."/>
            <person name="Osmani S.A."/>
            <person name="Birren B.W."/>
        </authorList>
    </citation>
    <scope>NUCLEOTIDE SEQUENCE [LARGE SCALE GENOMIC DNA]</scope>
    <source>
        <strain evidence="2">FGSC A4 / ATCC 38163 / CBS 112.46 / NRRL 194 / M139</strain>
    </source>
</reference>
<dbReference type="VEuPathDB" id="FungiDB:AN0342"/>
<dbReference type="AlphaFoldDB" id="Q5BGI8"/>
<keyword evidence="2" id="KW-1185">Reference proteome</keyword>
<dbReference type="KEGG" id="ani:ANIA_00342"/>
<dbReference type="EMBL" id="BN001308">
    <property type="protein sequence ID" value="CBF89685.1"/>
    <property type="molecule type" value="Genomic_DNA"/>
</dbReference>
<evidence type="ECO:0000313" key="2">
    <source>
        <dbReference type="Proteomes" id="UP000000560"/>
    </source>
</evidence>
<dbReference type="Proteomes" id="UP000000560">
    <property type="component" value="Chromosome VIII"/>
</dbReference>
<dbReference type="HOGENOM" id="CLU_1806140_0_0_1"/>
<sequence length="143" mass="15708">MSFTTQTDATISPRCPRGDAASSFECLQNLLDDVPRAAASINQVDLAAVARRLQYTNANANARSVGNRSRASCNKHRFTGLECTIASPNISTEKRKAIGNETTNTMRKLALGLELWSMIWLRLLVPRGYRFGLAFASSWDLGV</sequence>